<dbReference type="Pfam" id="PF13361">
    <property type="entry name" value="UvrD_C"/>
    <property type="match status" value="1"/>
</dbReference>
<keyword evidence="2 9" id="KW-0378">Hydrolase</keyword>
<evidence type="ECO:0000256" key="1">
    <source>
        <dbReference type="ARBA" id="ARBA00022741"/>
    </source>
</evidence>
<comment type="caution">
    <text evidence="11">The sequence shown here is derived from an EMBL/GenBank/DDBJ whole genome shotgun (WGS) entry which is preliminary data.</text>
</comment>
<dbReference type="PANTHER" id="PTHR11070">
    <property type="entry name" value="UVRD / RECB / PCRA DNA HELICASE FAMILY MEMBER"/>
    <property type="match status" value="1"/>
</dbReference>
<dbReference type="PROSITE" id="PS51198">
    <property type="entry name" value="UVRD_HELICASE_ATP_BIND"/>
    <property type="match status" value="1"/>
</dbReference>
<name>A0A8T3VJX4_9EURY</name>
<keyword evidence="1 9" id="KW-0547">Nucleotide-binding</keyword>
<evidence type="ECO:0000256" key="4">
    <source>
        <dbReference type="ARBA" id="ARBA00022840"/>
    </source>
</evidence>
<dbReference type="GO" id="GO:0000725">
    <property type="term" value="P:recombinational repair"/>
    <property type="evidence" value="ECO:0007669"/>
    <property type="project" value="TreeGrafter"/>
</dbReference>
<evidence type="ECO:0000256" key="8">
    <source>
        <dbReference type="ARBA" id="ARBA00048988"/>
    </source>
</evidence>
<dbReference type="GO" id="GO:0043138">
    <property type="term" value="F:3'-5' DNA helicase activity"/>
    <property type="evidence" value="ECO:0007669"/>
    <property type="project" value="UniProtKB-EC"/>
</dbReference>
<dbReference type="EMBL" id="SUTF01000003">
    <property type="protein sequence ID" value="MBE6510190.1"/>
    <property type="molecule type" value="Genomic_DNA"/>
</dbReference>
<dbReference type="GO" id="GO:0005524">
    <property type="term" value="F:ATP binding"/>
    <property type="evidence" value="ECO:0007669"/>
    <property type="project" value="UniProtKB-UniRule"/>
</dbReference>
<dbReference type="EC" id="5.6.2.4" evidence="7"/>
<evidence type="ECO:0000256" key="9">
    <source>
        <dbReference type="PROSITE-ProRule" id="PRU00560"/>
    </source>
</evidence>
<evidence type="ECO:0000313" key="12">
    <source>
        <dbReference type="Proteomes" id="UP000713479"/>
    </source>
</evidence>
<dbReference type="PANTHER" id="PTHR11070:SF3">
    <property type="entry name" value="DNA 3'-5' HELICASE"/>
    <property type="match status" value="1"/>
</dbReference>
<feature type="domain" description="UvrD-like helicase ATP-binding" evidence="10">
    <location>
        <begin position="2"/>
        <end position="269"/>
    </location>
</feature>
<evidence type="ECO:0000256" key="5">
    <source>
        <dbReference type="ARBA" id="ARBA00023235"/>
    </source>
</evidence>
<evidence type="ECO:0000256" key="3">
    <source>
        <dbReference type="ARBA" id="ARBA00022806"/>
    </source>
</evidence>
<feature type="binding site" evidence="9">
    <location>
        <begin position="23"/>
        <end position="30"/>
    </location>
    <ligand>
        <name>ATP</name>
        <dbReference type="ChEBI" id="CHEBI:30616"/>
    </ligand>
</feature>
<dbReference type="Pfam" id="PF00580">
    <property type="entry name" value="UvrD-helicase"/>
    <property type="match status" value="2"/>
</dbReference>
<dbReference type="InterPro" id="IPR027417">
    <property type="entry name" value="P-loop_NTPase"/>
</dbReference>
<evidence type="ECO:0000256" key="7">
    <source>
        <dbReference type="ARBA" id="ARBA00034808"/>
    </source>
</evidence>
<dbReference type="GO" id="GO:0016787">
    <property type="term" value="F:hydrolase activity"/>
    <property type="evidence" value="ECO:0007669"/>
    <property type="project" value="UniProtKB-UniRule"/>
</dbReference>
<dbReference type="GO" id="GO:0003677">
    <property type="term" value="F:DNA binding"/>
    <property type="evidence" value="ECO:0007669"/>
    <property type="project" value="InterPro"/>
</dbReference>
<keyword evidence="3 9" id="KW-0347">Helicase</keyword>
<accession>A0A8T3VJX4</accession>
<evidence type="ECO:0000313" key="11">
    <source>
        <dbReference type="EMBL" id="MBE6510190.1"/>
    </source>
</evidence>
<dbReference type="GO" id="GO:0005829">
    <property type="term" value="C:cytosol"/>
    <property type="evidence" value="ECO:0007669"/>
    <property type="project" value="TreeGrafter"/>
</dbReference>
<dbReference type="InterPro" id="IPR014016">
    <property type="entry name" value="UvrD-like_ATP-bd"/>
</dbReference>
<dbReference type="AlphaFoldDB" id="A0A8T3VJX4"/>
<dbReference type="Proteomes" id="UP000713479">
    <property type="component" value="Unassembled WGS sequence"/>
</dbReference>
<dbReference type="Gene3D" id="3.40.50.300">
    <property type="entry name" value="P-loop containing nucleotide triphosphate hydrolases"/>
    <property type="match status" value="2"/>
</dbReference>
<reference evidence="11" key="1">
    <citation type="submission" date="2019-04" db="EMBL/GenBank/DDBJ databases">
        <title>Evolution of Biomass-Degrading Anaerobic Consortia Revealed by Metagenomics.</title>
        <authorList>
            <person name="Peng X."/>
        </authorList>
    </citation>
    <scope>NUCLEOTIDE SEQUENCE</scope>
    <source>
        <strain evidence="11">SIG13</strain>
    </source>
</reference>
<evidence type="ECO:0000256" key="6">
    <source>
        <dbReference type="ARBA" id="ARBA00034617"/>
    </source>
</evidence>
<protein>
    <recommendedName>
        <fullName evidence="7">DNA 3'-5' helicase</fullName>
        <ecNumber evidence="7">5.6.2.4</ecNumber>
    </recommendedName>
</protein>
<dbReference type="SUPFAM" id="SSF52540">
    <property type="entry name" value="P-loop containing nucleoside triphosphate hydrolases"/>
    <property type="match status" value="1"/>
</dbReference>
<sequence>MGFTEKQKEILDKNKHGLFVVKAAPGSGKTFTIAKKAIDIIENWDCRGGLALLSFTNIAVDEMKETFKLFDSSFEIQYPHFIGTLDSFINNYIFLPFGHLEMKCNCRPKLIGKPFNNWVAPFYSQQQFTEITRNLDGEWVKVPGSKLGQNWESNSQLIIEKKRLIRKGYANRADAHYYALKVLENHENILNLLTKRFPYIILDEAQDTSDIQMQILNKLTENGLKNLILVGDPEQAIYEWNDANPMLFENKYRKWKSHSIELNENFRCSSSICEFISKFSHTNFVSKNENTLLEIKPQFKTYNDEQDIENIIIEFKQYCDSKSIPQDDNSRAILFRGQNFANHFKNEGLYSIFQIFKGNELEPTFTRHVVLGKYLWDLGHIKEGFKLLEKAYLNKNTYFVSKELINSSIEEKGLLKHRQDILKFIHELPTVKPTYDINNWIDNVNSNFDLGIKLKNIKDARFQGLFKDIQLNLEHSNEDSHYGTIHSVKGKSFRAVLLILKEKPPGAKKYSKLFEQYNLLKEEELRIPYVAMTRAKEILWIVIPESEKRAWERKANSNPPSLSIQQTLF</sequence>
<evidence type="ECO:0000259" key="10">
    <source>
        <dbReference type="PROSITE" id="PS51198"/>
    </source>
</evidence>
<comment type="catalytic activity">
    <reaction evidence="6">
        <text>Couples ATP hydrolysis with the unwinding of duplex DNA by translocating in the 3'-5' direction.</text>
        <dbReference type="EC" id="5.6.2.4"/>
    </reaction>
</comment>
<gene>
    <name evidence="11" type="ORF">E7Z74_02835</name>
</gene>
<organism evidence="11 12">
    <name type="scientific">Methanobrevibacter millerae</name>
    <dbReference type="NCBI Taxonomy" id="230361"/>
    <lineage>
        <taxon>Archaea</taxon>
        <taxon>Methanobacteriati</taxon>
        <taxon>Methanobacteriota</taxon>
        <taxon>Methanomada group</taxon>
        <taxon>Methanobacteria</taxon>
        <taxon>Methanobacteriales</taxon>
        <taxon>Methanobacteriaceae</taxon>
        <taxon>Methanobrevibacter</taxon>
    </lineage>
</organism>
<keyword evidence="4 9" id="KW-0067">ATP-binding</keyword>
<comment type="catalytic activity">
    <reaction evidence="8">
        <text>ATP + H2O = ADP + phosphate + H(+)</text>
        <dbReference type="Rhea" id="RHEA:13065"/>
        <dbReference type="ChEBI" id="CHEBI:15377"/>
        <dbReference type="ChEBI" id="CHEBI:15378"/>
        <dbReference type="ChEBI" id="CHEBI:30616"/>
        <dbReference type="ChEBI" id="CHEBI:43474"/>
        <dbReference type="ChEBI" id="CHEBI:456216"/>
        <dbReference type="EC" id="5.6.2.4"/>
    </reaction>
</comment>
<keyword evidence="5" id="KW-0413">Isomerase</keyword>
<dbReference type="InterPro" id="IPR014017">
    <property type="entry name" value="DNA_helicase_UvrD-like_C"/>
</dbReference>
<proteinExistence type="predicted"/>
<dbReference type="InterPro" id="IPR000212">
    <property type="entry name" value="DNA_helicase_UvrD/REP"/>
</dbReference>
<evidence type="ECO:0000256" key="2">
    <source>
        <dbReference type="ARBA" id="ARBA00022801"/>
    </source>
</evidence>